<accession>A0A0F9F4U8</accession>
<organism evidence="1">
    <name type="scientific">marine sediment metagenome</name>
    <dbReference type="NCBI Taxonomy" id="412755"/>
    <lineage>
        <taxon>unclassified sequences</taxon>
        <taxon>metagenomes</taxon>
        <taxon>ecological metagenomes</taxon>
    </lineage>
</organism>
<evidence type="ECO:0000313" key="1">
    <source>
        <dbReference type="EMBL" id="KKL81283.1"/>
    </source>
</evidence>
<dbReference type="SUPFAM" id="SSF56935">
    <property type="entry name" value="Porins"/>
    <property type="match status" value="1"/>
</dbReference>
<dbReference type="AlphaFoldDB" id="A0A0F9F4U8"/>
<protein>
    <submittedName>
        <fullName evidence="1">Uncharacterized protein</fullName>
    </submittedName>
</protein>
<reference evidence="1" key="1">
    <citation type="journal article" date="2015" name="Nature">
        <title>Complex archaea that bridge the gap between prokaryotes and eukaryotes.</title>
        <authorList>
            <person name="Spang A."/>
            <person name="Saw J.H."/>
            <person name="Jorgensen S.L."/>
            <person name="Zaremba-Niedzwiedzka K."/>
            <person name="Martijn J."/>
            <person name="Lind A.E."/>
            <person name="van Eijk R."/>
            <person name="Schleper C."/>
            <person name="Guy L."/>
            <person name="Ettema T.J."/>
        </authorList>
    </citation>
    <scope>NUCLEOTIDE SEQUENCE</scope>
</reference>
<sequence length="292" mass="30328">MKKGLIGVVVLAFVALVCGAAFAENFGDVDIEATLEWTIFNQDGFMGGTDFEAPAIALPDLTVTAGPWSAGTDGGDWDYFKYTAEMATVGLHADTSYEIYDLGHDITAGQGMTVEADIAPLSVDIAYTGNEEYGVGGTYDAGLLSIGAKYNSTEAYGVQLEYPIDDFTLTGQYATGSLPGATTAYLLKGAYSLTAMDSSTDDSEVTLSYTVSDFPFPSFESTTIAAELVDYPVTATTLVGVSVSSVETGGVSSTSYSGTSETTLVDGVTFTLEIGKVGTADVTYSGVIGISL</sequence>
<proteinExistence type="predicted"/>
<comment type="caution">
    <text evidence="1">The sequence shown here is derived from an EMBL/GenBank/DDBJ whole genome shotgun (WGS) entry which is preliminary data.</text>
</comment>
<name>A0A0F9F4U8_9ZZZZ</name>
<gene>
    <name evidence="1" type="ORF">LCGC14_1996300</name>
</gene>
<dbReference type="EMBL" id="LAZR01022605">
    <property type="protein sequence ID" value="KKL81283.1"/>
    <property type="molecule type" value="Genomic_DNA"/>
</dbReference>